<gene>
    <name evidence="8" type="ORF">HUG17_7445</name>
</gene>
<dbReference type="CDD" id="cd00086">
    <property type="entry name" value="homeodomain"/>
    <property type="match status" value="1"/>
</dbReference>
<evidence type="ECO:0000256" key="6">
    <source>
        <dbReference type="RuleBase" id="RU000682"/>
    </source>
</evidence>
<dbReference type="SUPFAM" id="SSF46689">
    <property type="entry name" value="Homeodomain-like"/>
    <property type="match status" value="1"/>
</dbReference>
<dbReference type="Gene3D" id="1.10.10.60">
    <property type="entry name" value="Homeodomain-like"/>
    <property type="match status" value="1"/>
</dbReference>
<keyword evidence="5 6" id="KW-0539">Nucleus</keyword>
<comment type="subcellular location">
    <subcellularLocation>
        <location evidence="1 5 6">Nucleus</location>
    </subcellularLocation>
</comment>
<sequence length="160" mass="18026">MTTTMVKVMKSIFADYKTPTMLECQTLGRELGLSKRVVQVWFQNARAKYKKSRSSAAAMMGHHPYHQQFDQSLSSSSNQCNICNQNQNQSFDLNKQQQQQQQETVAAQRFLQQLQMIQNLASGMQNNNNNNNGDGVDSGQFGNNLAELIQQSQTNGGENE</sequence>
<organism evidence="8">
    <name type="scientific">Dermatophagoides farinae</name>
    <name type="common">American house dust mite</name>
    <dbReference type="NCBI Taxonomy" id="6954"/>
    <lineage>
        <taxon>Eukaryota</taxon>
        <taxon>Metazoa</taxon>
        <taxon>Ecdysozoa</taxon>
        <taxon>Arthropoda</taxon>
        <taxon>Chelicerata</taxon>
        <taxon>Arachnida</taxon>
        <taxon>Acari</taxon>
        <taxon>Acariformes</taxon>
        <taxon>Sarcoptiformes</taxon>
        <taxon>Astigmata</taxon>
        <taxon>Psoroptidia</taxon>
        <taxon>Analgoidea</taxon>
        <taxon>Pyroglyphidae</taxon>
        <taxon>Dermatophagoidinae</taxon>
        <taxon>Dermatophagoides</taxon>
    </lineage>
</organism>
<feature type="DNA-binding region" description="Homeobox" evidence="5">
    <location>
        <begin position="3"/>
        <end position="53"/>
    </location>
</feature>
<keyword evidence="3" id="KW-0677">Repeat</keyword>
<dbReference type="PANTHER" id="PTHR45891:SF3">
    <property type="entry name" value="ZINC FINGER PROTEIN 2"/>
    <property type="match status" value="1"/>
</dbReference>
<dbReference type="AlphaFoldDB" id="A0A9D4SCP4"/>
<evidence type="ECO:0000256" key="1">
    <source>
        <dbReference type="ARBA" id="ARBA00004123"/>
    </source>
</evidence>
<keyword evidence="5 6" id="KW-0238">DNA-binding</keyword>
<accession>A0A9D4SCP4</accession>
<protein>
    <submittedName>
        <fullName evidence="8">Zinc finger homeobox protein 3-like</fullName>
    </submittedName>
</protein>
<dbReference type="PROSITE" id="PS50071">
    <property type="entry name" value="HOMEOBOX_2"/>
    <property type="match status" value="1"/>
</dbReference>
<dbReference type="InterPro" id="IPR051968">
    <property type="entry name" value="ZnFinger_Homeobox_TR"/>
</dbReference>
<dbReference type="Proteomes" id="UP000828236">
    <property type="component" value="Unassembled WGS sequence"/>
</dbReference>
<name>A0A9D4SCP4_DERFA</name>
<evidence type="ECO:0000313" key="8">
    <source>
        <dbReference type="EMBL" id="KAH7637239.1"/>
    </source>
</evidence>
<keyword evidence="5 6" id="KW-0371">Homeobox</keyword>
<dbReference type="InterPro" id="IPR009057">
    <property type="entry name" value="Homeodomain-like_sf"/>
</dbReference>
<dbReference type="EMBL" id="SDOV01000009">
    <property type="protein sequence ID" value="KAH7637239.1"/>
    <property type="molecule type" value="Genomic_DNA"/>
</dbReference>
<dbReference type="GO" id="GO:0005634">
    <property type="term" value="C:nucleus"/>
    <property type="evidence" value="ECO:0007669"/>
    <property type="project" value="UniProtKB-SubCell"/>
</dbReference>
<dbReference type="GO" id="GO:0046872">
    <property type="term" value="F:metal ion binding"/>
    <property type="evidence" value="ECO:0007669"/>
    <property type="project" value="UniProtKB-KW"/>
</dbReference>
<feature type="domain" description="Homeobox" evidence="7">
    <location>
        <begin position="1"/>
        <end position="52"/>
    </location>
</feature>
<dbReference type="InterPro" id="IPR001356">
    <property type="entry name" value="HD"/>
</dbReference>
<dbReference type="GO" id="GO:0000978">
    <property type="term" value="F:RNA polymerase II cis-regulatory region sequence-specific DNA binding"/>
    <property type="evidence" value="ECO:0007669"/>
    <property type="project" value="TreeGrafter"/>
</dbReference>
<dbReference type="PANTHER" id="PTHR45891">
    <property type="entry name" value="ZINC FINGER HOMEOBOX PROTEIN"/>
    <property type="match status" value="1"/>
</dbReference>
<proteinExistence type="predicted"/>
<keyword evidence="2" id="KW-0479">Metal-binding</keyword>
<evidence type="ECO:0000256" key="3">
    <source>
        <dbReference type="ARBA" id="ARBA00022737"/>
    </source>
</evidence>
<reference evidence="8" key="2">
    <citation type="journal article" date="2021" name="World Allergy Organ. J.">
        <title>Chromosome-level assembly of Dermatophagoides farinae genome and transcriptome reveals two novel allergens Der f 37 and Der f 39.</title>
        <authorList>
            <person name="Chen J."/>
            <person name="Cai Z."/>
            <person name="Fan D."/>
            <person name="Hu J."/>
            <person name="Hou Y."/>
            <person name="He Y."/>
            <person name="Zhang Z."/>
            <person name="Zhao Z."/>
            <person name="Gao P."/>
            <person name="Hu W."/>
            <person name="Sun J."/>
            <person name="Li J."/>
            <person name="Ji K."/>
        </authorList>
    </citation>
    <scope>NUCLEOTIDE SEQUENCE</scope>
    <source>
        <strain evidence="8">JKM2019</strain>
    </source>
</reference>
<dbReference type="GO" id="GO:0000981">
    <property type="term" value="F:DNA-binding transcription factor activity, RNA polymerase II-specific"/>
    <property type="evidence" value="ECO:0007669"/>
    <property type="project" value="TreeGrafter"/>
</dbReference>
<evidence type="ECO:0000259" key="7">
    <source>
        <dbReference type="PROSITE" id="PS50071"/>
    </source>
</evidence>
<evidence type="ECO:0000256" key="5">
    <source>
        <dbReference type="PROSITE-ProRule" id="PRU00108"/>
    </source>
</evidence>
<dbReference type="SMART" id="SM00389">
    <property type="entry name" value="HOX"/>
    <property type="match status" value="1"/>
</dbReference>
<evidence type="ECO:0000256" key="2">
    <source>
        <dbReference type="ARBA" id="ARBA00022723"/>
    </source>
</evidence>
<comment type="caution">
    <text evidence="8">The sequence shown here is derived from an EMBL/GenBank/DDBJ whole genome shotgun (WGS) entry which is preliminary data.</text>
</comment>
<keyword evidence="4" id="KW-0862">Zinc</keyword>
<evidence type="ECO:0000256" key="4">
    <source>
        <dbReference type="ARBA" id="ARBA00022833"/>
    </source>
</evidence>
<reference evidence="8" key="1">
    <citation type="submission" date="2020-06" db="EMBL/GenBank/DDBJ databases">
        <authorList>
            <person name="Ji K."/>
            <person name="Li J."/>
        </authorList>
    </citation>
    <scope>NUCLEOTIDE SEQUENCE</scope>
    <source>
        <strain evidence="8">JKM2019</strain>
        <tissue evidence="8">Whole body</tissue>
    </source>
</reference>
<dbReference type="Pfam" id="PF00046">
    <property type="entry name" value="Homeodomain"/>
    <property type="match status" value="1"/>
</dbReference>